<dbReference type="FunFam" id="3.40.140.10:FF:000033">
    <property type="entry name" value="AMSH-like protease sst2"/>
    <property type="match status" value="1"/>
</dbReference>
<dbReference type="Proteomes" id="UP000183809">
    <property type="component" value="Unassembled WGS sequence"/>
</dbReference>
<sequence>MASLRISEPLSVEDIVQQAGNFDYNQMVPLRYWLRSADTIQKEARIYEREGNDQQAYLLLFRHAMLILEKLQKHPEAKDPANKQALQEARKIVERNLPKLEELRPRIKKRHQRFQEIKRDAEKKRGAVQRQTVASPTQLARDFDNLVLHSRKSSDPSLFGGKQALDAGENRDLAVKIAQKEIRRRDLAKRKVRQAGVSDEEEAERRTGGMWNNWEDDLASDGAKEEPDDLSQLITQVGRRGQEAVARRRGSVDPELPSSRAAAYQYPHVPQKSNYEPYAESGMRPLTPTSERAPPLPDKYPLRSPVSPPSIPRKIAIDREGIAPPPLPGKHLDSDVSNAPSRSASATPPPHQELDSGDYTFKPTAFLENGTPLRTVFIPPTLRTEFLHRASSNTRQNLETCGILCGTLISNALFISRLLIPDQESTSDTCETINESAIFDYCDSEDLMVLGWIHTHPSQTCFMSSRDLHTHCGYQVMLPESIAIVCAPSKDPSWGVFRLTDPPGLKAILSCNAPGIFHPHAVTNIYTDAKRPGHVFEAPGLDFQVVDLRPGH</sequence>
<dbReference type="InterPro" id="IPR044098">
    <property type="entry name" value="STAMBP/STALP-like_MPN"/>
</dbReference>
<dbReference type="Pfam" id="PF01398">
    <property type="entry name" value="JAB"/>
    <property type="match status" value="1"/>
</dbReference>
<comment type="cofactor">
    <cofactor evidence="1">
        <name>Zn(2+)</name>
        <dbReference type="ChEBI" id="CHEBI:29105"/>
    </cofactor>
</comment>
<evidence type="ECO:0000256" key="2">
    <source>
        <dbReference type="ARBA" id="ARBA00010981"/>
    </source>
</evidence>
<keyword evidence="5" id="KW-0833">Ubl conjugation pathway</keyword>
<dbReference type="GO" id="GO:0016020">
    <property type="term" value="C:membrane"/>
    <property type="evidence" value="ECO:0007669"/>
    <property type="project" value="TreeGrafter"/>
</dbReference>
<proteinExistence type="inferred from homology"/>
<dbReference type="EMBL" id="MNUE01000021">
    <property type="protein sequence ID" value="OJD34690.1"/>
    <property type="molecule type" value="Genomic_DNA"/>
</dbReference>
<feature type="compositionally biased region" description="Basic and acidic residues" evidence="9">
    <location>
        <begin position="240"/>
        <end position="252"/>
    </location>
</feature>
<evidence type="ECO:0000256" key="7">
    <source>
        <dbReference type="ARBA" id="ARBA00022833"/>
    </source>
</evidence>
<gene>
    <name evidence="11" type="ORF">BKCO1_21000119</name>
</gene>
<dbReference type="PROSITE" id="PS50249">
    <property type="entry name" value="MPN"/>
    <property type="match status" value="1"/>
</dbReference>
<dbReference type="RefSeq" id="XP_020130950.1">
    <property type="nucleotide sequence ID" value="XM_020272629.1"/>
</dbReference>
<evidence type="ECO:0000256" key="6">
    <source>
        <dbReference type="ARBA" id="ARBA00022801"/>
    </source>
</evidence>
<dbReference type="GeneID" id="31012888"/>
<dbReference type="OrthoDB" id="3640at2759"/>
<evidence type="ECO:0000313" key="11">
    <source>
        <dbReference type="EMBL" id="OJD34690.1"/>
    </source>
</evidence>
<keyword evidence="6" id="KW-0378">Hydrolase</keyword>
<reference evidence="11 12" key="1">
    <citation type="submission" date="2016-10" db="EMBL/GenBank/DDBJ databases">
        <title>Proteomics and genomics reveal pathogen-plant mechanisms compatible with a hemibiotrophic lifestyle of Diplodia corticola.</title>
        <authorList>
            <person name="Fernandes I."/>
            <person name="De Jonge R."/>
            <person name="Van De Peer Y."/>
            <person name="Devreese B."/>
            <person name="Alves A."/>
            <person name="Esteves A.C."/>
        </authorList>
    </citation>
    <scope>NUCLEOTIDE SEQUENCE [LARGE SCALE GENOMIC DNA]</scope>
    <source>
        <strain evidence="11 12">CBS 112549</strain>
    </source>
</reference>
<dbReference type="SUPFAM" id="SSF140856">
    <property type="entry name" value="USP8 N-terminal domain-like"/>
    <property type="match status" value="1"/>
</dbReference>
<organism evidence="11 12">
    <name type="scientific">Diplodia corticola</name>
    <dbReference type="NCBI Taxonomy" id="236234"/>
    <lineage>
        <taxon>Eukaryota</taxon>
        <taxon>Fungi</taxon>
        <taxon>Dikarya</taxon>
        <taxon>Ascomycota</taxon>
        <taxon>Pezizomycotina</taxon>
        <taxon>Dothideomycetes</taxon>
        <taxon>Dothideomycetes incertae sedis</taxon>
        <taxon>Botryosphaeriales</taxon>
        <taxon>Botryosphaeriaceae</taxon>
        <taxon>Diplodia</taxon>
    </lineage>
</organism>
<evidence type="ECO:0000256" key="9">
    <source>
        <dbReference type="SAM" id="MobiDB-lite"/>
    </source>
</evidence>
<keyword evidence="7" id="KW-0862">Zinc</keyword>
<dbReference type="GO" id="GO:0006508">
    <property type="term" value="P:proteolysis"/>
    <property type="evidence" value="ECO:0007669"/>
    <property type="project" value="UniProtKB-KW"/>
</dbReference>
<dbReference type="AlphaFoldDB" id="A0A1J9R386"/>
<feature type="region of interest" description="Disordered" evidence="9">
    <location>
        <begin position="239"/>
        <end position="357"/>
    </location>
</feature>
<evidence type="ECO:0000256" key="1">
    <source>
        <dbReference type="ARBA" id="ARBA00001947"/>
    </source>
</evidence>
<dbReference type="Pfam" id="PF08969">
    <property type="entry name" value="USP8_dimer"/>
    <property type="match status" value="1"/>
</dbReference>
<keyword evidence="4" id="KW-0479">Metal-binding</keyword>
<evidence type="ECO:0000256" key="3">
    <source>
        <dbReference type="ARBA" id="ARBA00022670"/>
    </source>
</evidence>
<keyword evidence="12" id="KW-1185">Reference proteome</keyword>
<evidence type="ECO:0000259" key="10">
    <source>
        <dbReference type="PROSITE" id="PS50249"/>
    </source>
</evidence>
<comment type="similarity">
    <text evidence="2">Belongs to the peptidase M67C family.</text>
</comment>
<evidence type="ECO:0000313" key="12">
    <source>
        <dbReference type="Proteomes" id="UP000183809"/>
    </source>
</evidence>
<dbReference type="Gene3D" id="3.40.140.10">
    <property type="entry name" value="Cytidine Deaminase, domain 2"/>
    <property type="match status" value="1"/>
</dbReference>
<feature type="region of interest" description="Disordered" evidence="9">
    <location>
        <begin position="189"/>
        <end position="213"/>
    </location>
</feature>
<name>A0A1J9R386_9PEZI</name>
<dbReference type="InterPro" id="IPR037518">
    <property type="entry name" value="MPN"/>
</dbReference>
<protein>
    <submittedName>
        <fullName evidence="11">Endosome-associated ubiquitin isopeptidase</fullName>
    </submittedName>
</protein>
<dbReference type="SUPFAM" id="SSF102712">
    <property type="entry name" value="JAB1/MPN domain"/>
    <property type="match status" value="1"/>
</dbReference>
<comment type="caution">
    <text evidence="11">The sequence shown here is derived from an EMBL/GenBank/DDBJ whole genome shotgun (WGS) entry which is preliminary data.</text>
</comment>
<dbReference type="SMART" id="SM00232">
    <property type="entry name" value="JAB_MPN"/>
    <property type="match status" value="1"/>
</dbReference>
<dbReference type="GO" id="GO:0070536">
    <property type="term" value="P:protein K63-linked deubiquitination"/>
    <property type="evidence" value="ECO:0007669"/>
    <property type="project" value="InterPro"/>
</dbReference>
<evidence type="ECO:0000256" key="4">
    <source>
        <dbReference type="ARBA" id="ARBA00022723"/>
    </source>
</evidence>
<dbReference type="STRING" id="236234.A0A1J9R386"/>
<dbReference type="GO" id="GO:0046872">
    <property type="term" value="F:metal ion binding"/>
    <property type="evidence" value="ECO:0007669"/>
    <property type="project" value="UniProtKB-KW"/>
</dbReference>
<dbReference type="PANTHER" id="PTHR12947:SF13">
    <property type="entry name" value="FI19924P1"/>
    <property type="match status" value="1"/>
</dbReference>
<dbReference type="GO" id="GO:0140492">
    <property type="term" value="F:metal-dependent deubiquitinase activity"/>
    <property type="evidence" value="ECO:0007669"/>
    <property type="project" value="InterPro"/>
</dbReference>
<feature type="compositionally biased region" description="Low complexity" evidence="9">
    <location>
        <begin position="337"/>
        <end position="346"/>
    </location>
</feature>
<accession>A0A1J9R386</accession>
<dbReference type="GO" id="GO:0005768">
    <property type="term" value="C:endosome"/>
    <property type="evidence" value="ECO:0007669"/>
    <property type="project" value="TreeGrafter"/>
</dbReference>
<feature type="domain" description="MPN" evidence="10">
    <location>
        <begin position="375"/>
        <end position="503"/>
    </location>
</feature>
<dbReference type="GO" id="GO:0061578">
    <property type="term" value="F:K63-linked deubiquitinase activity"/>
    <property type="evidence" value="ECO:0007669"/>
    <property type="project" value="InterPro"/>
</dbReference>
<dbReference type="CDD" id="cd08066">
    <property type="entry name" value="MPN_AMSH_like"/>
    <property type="match status" value="1"/>
</dbReference>
<evidence type="ECO:0000256" key="5">
    <source>
        <dbReference type="ARBA" id="ARBA00022786"/>
    </source>
</evidence>
<keyword evidence="3" id="KW-0645">Protease</keyword>
<keyword evidence="8" id="KW-0482">Metalloprotease</keyword>
<dbReference type="InterPro" id="IPR000555">
    <property type="entry name" value="JAMM/MPN+_dom"/>
</dbReference>
<dbReference type="PANTHER" id="PTHR12947">
    <property type="entry name" value="AMSH-LIKE PROTEASE"/>
    <property type="match status" value="1"/>
</dbReference>
<dbReference type="InterPro" id="IPR015063">
    <property type="entry name" value="USP8_dimer"/>
</dbReference>
<dbReference type="Gene3D" id="1.20.58.80">
    <property type="entry name" value="Phosphotransferase system, lactose/cellobiose-type IIA subunit"/>
    <property type="match status" value="1"/>
</dbReference>
<evidence type="ECO:0000256" key="8">
    <source>
        <dbReference type="ARBA" id="ARBA00023049"/>
    </source>
</evidence>